<gene>
    <name evidence="1" type="ORF">DYBT9275_03947</name>
</gene>
<protein>
    <submittedName>
        <fullName evidence="1">Uncharacterized protein</fullName>
    </submittedName>
</protein>
<dbReference type="Proteomes" id="UP000680038">
    <property type="component" value="Unassembled WGS sequence"/>
</dbReference>
<organism evidence="1 2">
    <name type="scientific">Dyadobacter helix</name>
    <dbReference type="NCBI Taxonomy" id="2822344"/>
    <lineage>
        <taxon>Bacteria</taxon>
        <taxon>Pseudomonadati</taxon>
        <taxon>Bacteroidota</taxon>
        <taxon>Cytophagia</taxon>
        <taxon>Cytophagales</taxon>
        <taxon>Spirosomataceae</taxon>
        <taxon>Dyadobacter</taxon>
    </lineage>
</organism>
<dbReference type="EMBL" id="CAJRAF010000002">
    <property type="protein sequence ID" value="CAG5007019.1"/>
    <property type="molecule type" value="Genomic_DNA"/>
</dbReference>
<keyword evidence="2" id="KW-1185">Reference proteome</keyword>
<proteinExistence type="predicted"/>
<sequence>MNRTNVLKGDDYYCNFERNNLTQFILNTYH</sequence>
<name>A0A916JFT5_9BACT</name>
<evidence type="ECO:0000313" key="1">
    <source>
        <dbReference type="EMBL" id="CAG5007019.1"/>
    </source>
</evidence>
<reference evidence="1" key="1">
    <citation type="submission" date="2021-04" db="EMBL/GenBank/DDBJ databases">
        <authorList>
            <person name="Rodrigo-Torres L."/>
            <person name="Arahal R. D."/>
            <person name="Lucena T."/>
        </authorList>
    </citation>
    <scope>NUCLEOTIDE SEQUENCE</scope>
    <source>
        <strain evidence="1">CECT 9275</strain>
    </source>
</reference>
<evidence type="ECO:0000313" key="2">
    <source>
        <dbReference type="Proteomes" id="UP000680038"/>
    </source>
</evidence>
<accession>A0A916JFT5</accession>
<dbReference type="AlphaFoldDB" id="A0A916JFT5"/>
<comment type="caution">
    <text evidence="1">The sequence shown here is derived from an EMBL/GenBank/DDBJ whole genome shotgun (WGS) entry which is preliminary data.</text>
</comment>